<keyword evidence="7" id="KW-0175">Coiled coil</keyword>
<dbReference type="GO" id="GO:0008233">
    <property type="term" value="F:peptidase activity"/>
    <property type="evidence" value="ECO:0007669"/>
    <property type="project" value="UniProtKB-KW"/>
</dbReference>
<name>A0ABW3TBF6_9RHOB</name>
<evidence type="ECO:0000256" key="8">
    <source>
        <dbReference type="SAM" id="MobiDB-lite"/>
    </source>
</evidence>
<keyword evidence="5" id="KW-0472">Membrane</keyword>
<dbReference type="CDD" id="cd03404">
    <property type="entry name" value="SPFH_HflK"/>
    <property type="match status" value="1"/>
</dbReference>
<comment type="subcellular location">
    <subcellularLocation>
        <location evidence="1">Membrane</location>
        <topology evidence="1">Single-pass membrane protein</topology>
    </subcellularLocation>
</comment>
<sequence length="385" mass="41789">MAGNSGGPWGGGGGNKGGDDDRRNNGGGRRPGDESGPQIPEIDELMRKGQEQLRVLMGGRGGRGGQGGGTGDGGPRGPIFTRSTVGLGVLAAVGLWAFSSFYTVRPEEQSVELFLGEFYKIGNPGLNFAPWPLVTAEIVNVTSERTEDVGQARGNQDMGLMLTTDANIVDIDFQVVWNINDPAKLLFNLRDPRQTVQSVSESVMREIIAASNLSPILNRDRGLIANTAMENIQATMDEYDSGITIVRVNLDKADPPREVIDSFREVQAAEQERDRLQRQADAYANRVLAEARGEAAQILEQAEGYRAQVVNQALGEASRFTSVLTEYEKAEDVTRNRLYLETMERVLGQIDKTILDNSLVGGEGGQGVVPYLPLNELRRPAEQGN</sequence>
<dbReference type="EMBL" id="JBHTKR010000002">
    <property type="protein sequence ID" value="MFD1194080.1"/>
    <property type="molecule type" value="Genomic_DNA"/>
</dbReference>
<feature type="region of interest" description="Disordered" evidence="8">
    <location>
        <begin position="1"/>
        <end position="41"/>
    </location>
</feature>
<feature type="coiled-coil region" evidence="7">
    <location>
        <begin position="259"/>
        <end position="308"/>
    </location>
</feature>
<evidence type="ECO:0000256" key="4">
    <source>
        <dbReference type="ARBA" id="ARBA00022989"/>
    </source>
</evidence>
<evidence type="ECO:0000256" key="7">
    <source>
        <dbReference type="SAM" id="Coils"/>
    </source>
</evidence>
<keyword evidence="11" id="KW-1185">Reference proteome</keyword>
<evidence type="ECO:0000256" key="5">
    <source>
        <dbReference type="ARBA" id="ARBA00023136"/>
    </source>
</evidence>
<keyword evidence="10" id="KW-0645">Protease</keyword>
<protein>
    <recommendedName>
        <fullName evidence="6">Protein HflK</fullName>
    </recommendedName>
</protein>
<keyword evidence="3" id="KW-0812">Transmembrane</keyword>
<dbReference type="SUPFAM" id="SSF117892">
    <property type="entry name" value="Band 7/SPFH domain"/>
    <property type="match status" value="1"/>
</dbReference>
<dbReference type="NCBIfam" id="TIGR01933">
    <property type="entry name" value="hflK"/>
    <property type="match status" value="1"/>
</dbReference>
<proteinExistence type="inferred from homology"/>
<gene>
    <name evidence="10" type="primary">hflK</name>
    <name evidence="10" type="ORF">ACFQ3C_05315</name>
</gene>
<dbReference type="RefSeq" id="WP_380789447.1">
    <property type="nucleotide sequence ID" value="NZ_JBHTKR010000002.1"/>
</dbReference>
<dbReference type="InterPro" id="IPR001107">
    <property type="entry name" value="Band_7"/>
</dbReference>
<keyword evidence="4" id="KW-1133">Transmembrane helix</keyword>
<dbReference type="PANTHER" id="PTHR43327">
    <property type="entry name" value="STOMATIN-LIKE PROTEIN 2, MITOCHONDRIAL"/>
    <property type="match status" value="1"/>
</dbReference>
<dbReference type="InterPro" id="IPR036013">
    <property type="entry name" value="Band_7/SPFH_dom_sf"/>
</dbReference>
<dbReference type="InterPro" id="IPR050710">
    <property type="entry name" value="Band7/mec-2_domain"/>
</dbReference>
<dbReference type="PANTHER" id="PTHR43327:SF2">
    <property type="entry name" value="MODULATOR OF FTSH PROTEASE HFLK"/>
    <property type="match status" value="1"/>
</dbReference>
<comment type="subunit">
    <text evidence="6">HflC and HflK may interact to form a multimeric complex.</text>
</comment>
<dbReference type="Proteomes" id="UP001597151">
    <property type="component" value="Unassembled WGS sequence"/>
</dbReference>
<evidence type="ECO:0000259" key="9">
    <source>
        <dbReference type="SMART" id="SM00244"/>
    </source>
</evidence>
<evidence type="ECO:0000256" key="6">
    <source>
        <dbReference type="RuleBase" id="RU364113"/>
    </source>
</evidence>
<dbReference type="SMART" id="SM00244">
    <property type="entry name" value="PHB"/>
    <property type="match status" value="1"/>
</dbReference>
<feature type="domain" description="Band 7" evidence="9">
    <location>
        <begin position="99"/>
        <end position="267"/>
    </location>
</feature>
<reference evidence="11" key="1">
    <citation type="journal article" date="2019" name="Int. J. Syst. Evol. Microbiol.">
        <title>The Global Catalogue of Microorganisms (GCM) 10K type strain sequencing project: providing services to taxonomists for standard genome sequencing and annotation.</title>
        <authorList>
            <consortium name="The Broad Institute Genomics Platform"/>
            <consortium name="The Broad Institute Genome Sequencing Center for Infectious Disease"/>
            <person name="Wu L."/>
            <person name="Ma J."/>
        </authorList>
    </citation>
    <scope>NUCLEOTIDE SEQUENCE [LARGE SCALE GENOMIC DNA]</scope>
    <source>
        <strain evidence="11">CCUG 55328</strain>
    </source>
</reference>
<evidence type="ECO:0000256" key="3">
    <source>
        <dbReference type="ARBA" id="ARBA00022692"/>
    </source>
</evidence>
<evidence type="ECO:0000256" key="1">
    <source>
        <dbReference type="ARBA" id="ARBA00004167"/>
    </source>
</evidence>
<comment type="function">
    <text evidence="6">HflC and HflK could encode or regulate a protease.</text>
</comment>
<evidence type="ECO:0000313" key="10">
    <source>
        <dbReference type="EMBL" id="MFD1194080.1"/>
    </source>
</evidence>
<keyword evidence="10" id="KW-0378">Hydrolase</keyword>
<organism evidence="10 11">
    <name type="scientific">Seohaeicola saemankumensis</name>
    <dbReference type="NCBI Taxonomy" id="481181"/>
    <lineage>
        <taxon>Bacteria</taxon>
        <taxon>Pseudomonadati</taxon>
        <taxon>Pseudomonadota</taxon>
        <taxon>Alphaproteobacteria</taxon>
        <taxon>Rhodobacterales</taxon>
        <taxon>Roseobacteraceae</taxon>
        <taxon>Seohaeicola</taxon>
    </lineage>
</organism>
<dbReference type="InterPro" id="IPR010201">
    <property type="entry name" value="HflK"/>
</dbReference>
<feature type="compositionally biased region" description="Gly residues" evidence="8">
    <location>
        <begin position="58"/>
        <end position="76"/>
    </location>
</feature>
<accession>A0ABW3TBF6</accession>
<feature type="compositionally biased region" description="Gly residues" evidence="8">
    <location>
        <begin position="1"/>
        <end position="16"/>
    </location>
</feature>
<dbReference type="GO" id="GO:0006508">
    <property type="term" value="P:proteolysis"/>
    <property type="evidence" value="ECO:0007669"/>
    <property type="project" value="UniProtKB-KW"/>
</dbReference>
<comment type="similarity">
    <text evidence="2 6">Belongs to the band 7/mec-2 family. HflK subfamily.</text>
</comment>
<dbReference type="Gene3D" id="3.30.479.30">
    <property type="entry name" value="Band 7 domain"/>
    <property type="match status" value="1"/>
</dbReference>
<evidence type="ECO:0000313" key="11">
    <source>
        <dbReference type="Proteomes" id="UP001597151"/>
    </source>
</evidence>
<evidence type="ECO:0000256" key="2">
    <source>
        <dbReference type="ARBA" id="ARBA00006971"/>
    </source>
</evidence>
<dbReference type="Pfam" id="PF01145">
    <property type="entry name" value="Band_7"/>
    <property type="match status" value="1"/>
</dbReference>
<comment type="caution">
    <text evidence="10">The sequence shown here is derived from an EMBL/GenBank/DDBJ whole genome shotgun (WGS) entry which is preliminary data.</text>
</comment>
<feature type="region of interest" description="Disordered" evidence="8">
    <location>
        <begin position="57"/>
        <end position="79"/>
    </location>
</feature>